<dbReference type="GO" id="GO:0004860">
    <property type="term" value="F:protein kinase inhibitor activity"/>
    <property type="evidence" value="ECO:0007669"/>
    <property type="project" value="UniProtKB-KW"/>
</dbReference>
<protein>
    <submittedName>
        <fullName evidence="2">YbhB/YbcL family Raf kinase inhibitor-like protein</fullName>
    </submittedName>
</protein>
<dbReference type="Gene3D" id="3.90.280.10">
    <property type="entry name" value="PEBP-like"/>
    <property type="match status" value="1"/>
</dbReference>
<dbReference type="CDD" id="cd00865">
    <property type="entry name" value="PEBP_bact_arch"/>
    <property type="match status" value="1"/>
</dbReference>
<comment type="caution">
    <text evidence="2">The sequence shown here is derived from an EMBL/GenBank/DDBJ whole genome shotgun (WGS) entry which is preliminary data.</text>
</comment>
<accession>A0A838Y7A5</accession>
<dbReference type="PANTHER" id="PTHR30289:SF1">
    <property type="entry name" value="PEBP (PHOSPHATIDYLETHANOLAMINE-BINDING PROTEIN) FAMILY PROTEIN"/>
    <property type="match status" value="1"/>
</dbReference>
<dbReference type="InterPro" id="IPR008914">
    <property type="entry name" value="PEBP"/>
</dbReference>
<organism evidence="2 3">
    <name type="scientific">Aquitalea aquatica</name>
    <dbReference type="NCBI Taxonomy" id="3044273"/>
    <lineage>
        <taxon>Bacteria</taxon>
        <taxon>Pseudomonadati</taxon>
        <taxon>Pseudomonadota</taxon>
        <taxon>Betaproteobacteria</taxon>
        <taxon>Neisseriales</taxon>
        <taxon>Chromobacteriaceae</taxon>
        <taxon>Aquitalea</taxon>
    </lineage>
</organism>
<dbReference type="RefSeq" id="WP_181835594.1">
    <property type="nucleotide sequence ID" value="NZ_JACERN010000023.1"/>
</dbReference>
<evidence type="ECO:0000313" key="2">
    <source>
        <dbReference type="EMBL" id="MBA4708427.1"/>
    </source>
</evidence>
<dbReference type="SUPFAM" id="SSF49777">
    <property type="entry name" value="PEBP-like"/>
    <property type="match status" value="1"/>
</dbReference>
<keyword evidence="3" id="KW-1185">Reference proteome</keyword>
<dbReference type="PANTHER" id="PTHR30289">
    <property type="entry name" value="UNCHARACTERIZED PROTEIN YBCL-RELATED"/>
    <property type="match status" value="1"/>
</dbReference>
<feature type="chain" id="PRO_5032435766" evidence="1">
    <location>
        <begin position="21"/>
        <end position="182"/>
    </location>
</feature>
<sequence>MVRHLLPTLVFGLLCSTAHAFQLGSSEVKAGGTLSRAQEFNSFGCSGGNTSPALAWSDVPAGTRSFALTVYDPDAPTGSGWWHWLVFNLPAATRSLPTGAGSADGQHLPAGSVQSKTDYGQPGFGGACPPLGDKPHRYIFTVHALKVDKLDLPADAMPALVGYMLNANSLGKASFTAFYGRH</sequence>
<gene>
    <name evidence="2" type="ORF">H2Z84_08515</name>
</gene>
<dbReference type="EMBL" id="JACERN010000023">
    <property type="protein sequence ID" value="MBA4708427.1"/>
    <property type="molecule type" value="Genomic_DNA"/>
</dbReference>
<dbReference type="Proteomes" id="UP000545606">
    <property type="component" value="Unassembled WGS sequence"/>
</dbReference>
<evidence type="ECO:0000313" key="3">
    <source>
        <dbReference type="Proteomes" id="UP000545606"/>
    </source>
</evidence>
<proteinExistence type="predicted"/>
<dbReference type="NCBIfam" id="TIGR00481">
    <property type="entry name" value="YbhB/YbcL family Raf kinase inhibitor-like protein"/>
    <property type="match status" value="1"/>
</dbReference>
<dbReference type="AlphaFoldDB" id="A0A838Y7A5"/>
<keyword evidence="1" id="KW-0732">Signal</keyword>
<feature type="signal peptide" evidence="1">
    <location>
        <begin position="1"/>
        <end position="20"/>
    </location>
</feature>
<dbReference type="InterPro" id="IPR036610">
    <property type="entry name" value="PEBP-like_sf"/>
</dbReference>
<dbReference type="InterPro" id="IPR005247">
    <property type="entry name" value="YbhB_YbcL/LppC-like"/>
</dbReference>
<keyword evidence="2" id="KW-0649">Protein kinase inhibitor</keyword>
<evidence type="ECO:0000256" key="1">
    <source>
        <dbReference type="SAM" id="SignalP"/>
    </source>
</evidence>
<reference evidence="2 3" key="1">
    <citation type="submission" date="2020-07" db="EMBL/GenBank/DDBJ databases">
        <title>Draft genome sequence of violacein-producing bacteria and related species.</title>
        <authorList>
            <person name="Wilson H.S."/>
            <person name="De Leon M.E."/>
        </authorList>
    </citation>
    <scope>NUCLEOTIDE SEQUENCE [LARGE SCALE GENOMIC DNA]</scope>
    <source>
        <strain evidence="2 3">HSC-21Su07</strain>
    </source>
</reference>
<dbReference type="Pfam" id="PF01161">
    <property type="entry name" value="PBP"/>
    <property type="match status" value="1"/>
</dbReference>
<name>A0A838Y7A5_9NEIS</name>